<evidence type="ECO:0000259" key="5">
    <source>
        <dbReference type="Pfam" id="PF18832"/>
    </source>
</evidence>
<evidence type="ECO:0000256" key="1">
    <source>
        <dbReference type="SAM" id="MobiDB-lite"/>
    </source>
</evidence>
<feature type="region of interest" description="Disordered" evidence="1">
    <location>
        <begin position="894"/>
        <end position="917"/>
    </location>
</feature>
<evidence type="ECO:0000313" key="6">
    <source>
        <dbReference type="EMBL" id="EMZ29702.1"/>
    </source>
</evidence>
<proteinExistence type="predicted"/>
<feature type="domain" description="YodL-like" evidence="3">
    <location>
        <begin position="349"/>
        <end position="447"/>
    </location>
</feature>
<evidence type="ECO:0000259" key="3">
    <source>
        <dbReference type="Pfam" id="PF14191"/>
    </source>
</evidence>
<dbReference type="Pfam" id="PF12960">
    <property type="entry name" value="DUF3849"/>
    <property type="match status" value="1"/>
</dbReference>
<dbReference type="AlphaFoldDB" id="N2AKE4"/>
<evidence type="ECO:0008006" key="8">
    <source>
        <dbReference type="Google" id="ProtNLM"/>
    </source>
</evidence>
<dbReference type="Pfam" id="PF18830">
    <property type="entry name" value="LPD16"/>
    <property type="match status" value="1"/>
</dbReference>
<dbReference type="Pfam" id="PF18832">
    <property type="entry name" value="LPD18"/>
    <property type="match status" value="1"/>
</dbReference>
<evidence type="ECO:0000259" key="2">
    <source>
        <dbReference type="Pfam" id="PF12960"/>
    </source>
</evidence>
<dbReference type="HOGENOM" id="CLU_317559_0_0_9"/>
<protein>
    <recommendedName>
        <fullName evidence="8">DUF3849 domain-containing protein</fullName>
    </recommendedName>
</protein>
<comment type="caution">
    <text evidence="6">The sequence shown here is derived from an EMBL/GenBank/DDBJ whole genome shotgun (WGS) entry which is preliminary data.</text>
</comment>
<name>N2AKE4_9FIRM</name>
<keyword evidence="7" id="KW-1185">Reference proteome</keyword>
<feature type="region of interest" description="Disordered" evidence="1">
    <location>
        <begin position="453"/>
        <end position="480"/>
    </location>
</feature>
<feature type="domain" description="Large polyvalent protein-associated" evidence="4">
    <location>
        <begin position="811"/>
        <end position="890"/>
    </location>
</feature>
<dbReference type="Proteomes" id="UP000012589">
    <property type="component" value="Unassembled WGS sequence"/>
</dbReference>
<dbReference type="Pfam" id="PF14191">
    <property type="entry name" value="YodL"/>
    <property type="match status" value="1"/>
</dbReference>
<dbReference type="STRING" id="1235802.C823_01666"/>
<feature type="domain" description="Large polyvalent protein-associated" evidence="5">
    <location>
        <begin position="622"/>
        <end position="705"/>
    </location>
</feature>
<feature type="domain" description="DUF3849" evidence="2">
    <location>
        <begin position="487"/>
        <end position="610"/>
    </location>
</feature>
<evidence type="ECO:0000313" key="7">
    <source>
        <dbReference type="Proteomes" id="UP000012589"/>
    </source>
</evidence>
<accession>N2AKE4</accession>
<dbReference type="InterPro" id="IPR024383">
    <property type="entry name" value="DUF3849"/>
</dbReference>
<dbReference type="EMBL" id="AQFT01000054">
    <property type="protein sequence ID" value="EMZ29702.1"/>
    <property type="molecule type" value="Genomic_DNA"/>
</dbReference>
<reference evidence="6 7" key="1">
    <citation type="journal article" date="2014" name="Genome Announc.">
        <title>Draft genome sequences of the altered schaedler flora, a defined bacterial community from gnotobiotic mice.</title>
        <authorList>
            <person name="Wannemuehler M.J."/>
            <person name="Overstreet A.M."/>
            <person name="Ward D.V."/>
            <person name="Phillips G.J."/>
        </authorList>
    </citation>
    <scope>NUCLEOTIDE SEQUENCE [LARGE SCALE GENOMIC DNA]</scope>
    <source>
        <strain evidence="6 7">ASF492</strain>
    </source>
</reference>
<evidence type="ECO:0000259" key="4">
    <source>
        <dbReference type="Pfam" id="PF18830"/>
    </source>
</evidence>
<dbReference type="eggNOG" id="COG2003">
    <property type="taxonomic scope" value="Bacteria"/>
</dbReference>
<dbReference type="InterPro" id="IPR040568">
    <property type="entry name" value="LPD16"/>
</dbReference>
<sequence>MLMYPFEAESVAFTVCSFFNLDVSDYSFPYLAGWASSMEMKELRSSMDFIWKTAGSFIDSMVENIQKLQKEKEAERELTEDDLVFQFAPLGEDTKKFYLVDNVGRVDFLRLLHDFADQDREGKNPEQFLKSHGVHLDLWRDSEDKERNQELPEFYDVLYMDAGHIVDAAEFSLLVQVEMMISRAEYGHTALGREAHNLAVQYAYKLDNPRDTRELVNKLAEAVENPEEHNIREIMEDAQAEIDFLPDNQIGLMQMHEFGCRNDSILPLKAERAVALHNAGLNIYGLNKDGSRTLMNTQEDILEMGTDGIFGIESREWESYQVMESVREENAEQEHLNEDLLFSSNQDRYAIYQIRDDGEGRKYLFMGIDYLKKQGFSVEYDDYRMVYSDVLGENETLDSLYEKFNIGRPLDFTGHSLSVSDVVVLKKSGEITAHYVDSYGYTELPEFFSQREKNMEQEKDAGLQGSSLQEPQNNDISKPYEKVYPPLYTHTITYAMEHGRADDYLESRKLNLDCKNAIEDAIRENFDGLHLAHDAAKGVLEEYGAERVVFILANTVQHLEHDGRFSIGNKAWAKGYEIPENINRGMDMNADYVVSSHPAVLDGFIGLARDGIRELELGKEENVQINEETKGFIANGHFGTWHTVEAKEISGELFYRMEHEEYGDSVASIVVNQQGELVAEDLEHGFDEGAMEAISEYFSEKGIEMKAEPETPFIAQYYVIQNADGSKAERAYQYFSDMDTAVTAYHEIPNHVDKRLGMESSEQPPSRMPLIECRNGIETLTDIEKYSLSGKWVREETMSASQKAKEYLDNCDDEIAYQTGKGYFSIQTVSDGYDYTIYGKDFREIDGGVYDNPDISIGEAMEEILSDEGISITACKVMDYEELQGKAEAAAQEDLQNAQAKETEKGKLPLVSDMTEP</sequence>
<dbReference type="eggNOG" id="COG1669">
    <property type="taxonomic scope" value="Bacteria"/>
</dbReference>
<dbReference type="eggNOG" id="COG4227">
    <property type="taxonomic scope" value="Bacteria"/>
</dbReference>
<feature type="compositionally biased region" description="Polar residues" evidence="1">
    <location>
        <begin position="464"/>
        <end position="476"/>
    </location>
</feature>
<dbReference type="InterPro" id="IPR025923">
    <property type="entry name" value="YodL-like_dom"/>
</dbReference>
<dbReference type="eggNOG" id="COG4734">
    <property type="taxonomic scope" value="Bacteria"/>
</dbReference>
<dbReference type="InterPro" id="IPR041258">
    <property type="entry name" value="LPD18"/>
</dbReference>
<dbReference type="PATRIC" id="fig|1235802.3.peg.1769"/>
<gene>
    <name evidence="6" type="ORF">C823_01666</name>
</gene>
<organism evidence="6 7">
    <name type="scientific">Eubacterium plexicaudatum ASF492</name>
    <dbReference type="NCBI Taxonomy" id="1235802"/>
    <lineage>
        <taxon>Bacteria</taxon>
        <taxon>Bacillati</taxon>
        <taxon>Bacillota</taxon>
        <taxon>Clostridia</taxon>
        <taxon>Eubacteriales</taxon>
        <taxon>Eubacteriaceae</taxon>
        <taxon>Eubacterium</taxon>
    </lineage>
</organism>